<evidence type="ECO:0000259" key="8">
    <source>
        <dbReference type="Pfam" id="PF14322"/>
    </source>
</evidence>
<evidence type="ECO:0000313" key="10">
    <source>
        <dbReference type="Proteomes" id="UP000583266"/>
    </source>
</evidence>
<dbReference type="RefSeq" id="WP_169224859.1">
    <property type="nucleotide sequence ID" value="NZ_JABBGC010000001.1"/>
</dbReference>
<dbReference type="Proteomes" id="UP000583266">
    <property type="component" value="Unassembled WGS sequence"/>
</dbReference>
<keyword evidence="4" id="KW-0472">Membrane</keyword>
<feature type="domain" description="SusD-like N-terminal" evidence="8">
    <location>
        <begin position="20"/>
        <end position="243"/>
    </location>
</feature>
<keyword evidence="3 6" id="KW-0732">Signal</keyword>
<reference evidence="9 10" key="1">
    <citation type="submission" date="2020-04" db="EMBL/GenBank/DDBJ databases">
        <title>Chitinophaga sp. G-6-1-13 sp. nov., isolated from soil.</title>
        <authorList>
            <person name="Dahal R.H."/>
            <person name="Chaudhary D.K."/>
        </authorList>
    </citation>
    <scope>NUCLEOTIDE SEQUENCE [LARGE SCALE GENOMIC DNA]</scope>
    <source>
        <strain evidence="9 10">G-6-1-13</strain>
    </source>
</reference>
<protein>
    <submittedName>
        <fullName evidence="9">RagB/SusD family nutrient uptake outer membrane protein</fullName>
    </submittedName>
</protein>
<feature type="signal peptide" evidence="6">
    <location>
        <begin position="1"/>
        <end position="20"/>
    </location>
</feature>
<evidence type="ECO:0000256" key="1">
    <source>
        <dbReference type="ARBA" id="ARBA00004442"/>
    </source>
</evidence>
<dbReference type="SUPFAM" id="SSF48452">
    <property type="entry name" value="TPR-like"/>
    <property type="match status" value="1"/>
</dbReference>
<dbReference type="InterPro" id="IPR011990">
    <property type="entry name" value="TPR-like_helical_dom_sf"/>
</dbReference>
<evidence type="ECO:0000256" key="5">
    <source>
        <dbReference type="ARBA" id="ARBA00023237"/>
    </source>
</evidence>
<dbReference type="PROSITE" id="PS51257">
    <property type="entry name" value="PROKAR_LIPOPROTEIN"/>
    <property type="match status" value="1"/>
</dbReference>
<dbReference type="Pfam" id="PF07980">
    <property type="entry name" value="SusD_RagB"/>
    <property type="match status" value="1"/>
</dbReference>
<gene>
    <name evidence="9" type="ORF">HHL17_11495</name>
</gene>
<dbReference type="Gene3D" id="1.25.40.900">
    <property type="match status" value="1"/>
</dbReference>
<feature type="domain" description="RagB/SusD" evidence="7">
    <location>
        <begin position="355"/>
        <end position="442"/>
    </location>
</feature>
<comment type="subcellular location">
    <subcellularLocation>
        <location evidence="1">Cell outer membrane</location>
    </subcellularLocation>
</comment>
<proteinExistence type="inferred from homology"/>
<evidence type="ECO:0000259" key="7">
    <source>
        <dbReference type="Pfam" id="PF07980"/>
    </source>
</evidence>
<evidence type="ECO:0000256" key="4">
    <source>
        <dbReference type="ARBA" id="ARBA00023136"/>
    </source>
</evidence>
<organism evidence="9 10">
    <name type="scientific">Chitinophaga fulva</name>
    <dbReference type="NCBI Taxonomy" id="2728842"/>
    <lineage>
        <taxon>Bacteria</taxon>
        <taxon>Pseudomonadati</taxon>
        <taxon>Bacteroidota</taxon>
        <taxon>Chitinophagia</taxon>
        <taxon>Chitinophagales</taxon>
        <taxon>Chitinophagaceae</taxon>
        <taxon>Chitinophaga</taxon>
    </lineage>
</organism>
<comment type="similarity">
    <text evidence="2">Belongs to the SusD family.</text>
</comment>
<dbReference type="InterPro" id="IPR012944">
    <property type="entry name" value="SusD_RagB_dom"/>
</dbReference>
<accession>A0A848GK88</accession>
<evidence type="ECO:0000313" key="9">
    <source>
        <dbReference type="EMBL" id="NML37819.1"/>
    </source>
</evidence>
<dbReference type="InterPro" id="IPR033985">
    <property type="entry name" value="SusD-like_N"/>
</dbReference>
<evidence type="ECO:0000256" key="2">
    <source>
        <dbReference type="ARBA" id="ARBA00006275"/>
    </source>
</evidence>
<dbReference type="EMBL" id="JABBGC010000001">
    <property type="protein sequence ID" value="NML37819.1"/>
    <property type="molecule type" value="Genomic_DNA"/>
</dbReference>
<keyword evidence="10" id="KW-1185">Reference proteome</keyword>
<evidence type="ECO:0000256" key="3">
    <source>
        <dbReference type="ARBA" id="ARBA00022729"/>
    </source>
</evidence>
<dbReference type="Gene3D" id="2.20.20.130">
    <property type="match status" value="1"/>
</dbReference>
<comment type="caution">
    <text evidence="9">The sequence shown here is derived from an EMBL/GenBank/DDBJ whole genome shotgun (WGS) entry which is preliminary data.</text>
</comment>
<dbReference type="Pfam" id="PF14322">
    <property type="entry name" value="SusD-like_3"/>
    <property type="match status" value="1"/>
</dbReference>
<dbReference type="Gene3D" id="1.25.40.390">
    <property type="match status" value="1"/>
</dbReference>
<feature type="chain" id="PRO_5032571385" evidence="6">
    <location>
        <begin position="21"/>
        <end position="467"/>
    </location>
</feature>
<dbReference type="AlphaFoldDB" id="A0A848GK88"/>
<evidence type="ECO:0000256" key="6">
    <source>
        <dbReference type="SAM" id="SignalP"/>
    </source>
</evidence>
<name>A0A848GK88_9BACT</name>
<sequence>MKSRLLILSMLMLIFSSCKKWLDVDLINQVDENKLFSKEQGFTDALAGAYNQMAEKNLYGRKLSFELLDVLGQYYSYTSISESYKPYRDYQYKDAAVRGQIDAVWTDMYGNIAAINNIVRWEQKNGAVMRPNVRKQVLGEALALRAYLHFDLMRMFCEDIKFNHQAKGIPYNKQFGVALPPVYTLAECYQLVLADLEAAWAYLDEVDAINNKVPYQSADKNVADRDVARMNKYAVKALMARVYMTMGDKANAIRCAKEVVDSRKFRLLDFKASVDVDENKRDILFSDEHIFSLRNKTIPELSNEVHFDIKTETSTTFAKLPFGDAAGIYGSNTDDARYQLWFDLNKVTKYTRGKVVTFTPKIPLIKLAEMYLILTEAYYDTDRNLSLQYLNDLRRSRIRNVSDWHYITRDNIFEEIVREFPGEGQLFFAYKRLNRAIRNTSGTGDIQPSNNIFVFPIPDKELETGNR</sequence>
<keyword evidence="5" id="KW-0998">Cell outer membrane</keyword>
<dbReference type="GO" id="GO:0009279">
    <property type="term" value="C:cell outer membrane"/>
    <property type="evidence" value="ECO:0007669"/>
    <property type="project" value="UniProtKB-SubCell"/>
</dbReference>